<dbReference type="AlphaFoldDB" id="A0A381R973"/>
<evidence type="ECO:0000259" key="1">
    <source>
        <dbReference type="PROSITE" id="PS51471"/>
    </source>
</evidence>
<dbReference type="PRINTS" id="PR00682">
    <property type="entry name" value="IPNSYNTHASE"/>
</dbReference>
<dbReference type="Pfam" id="PF14226">
    <property type="entry name" value="DIOX_N"/>
    <property type="match status" value="1"/>
</dbReference>
<dbReference type="InterPro" id="IPR044861">
    <property type="entry name" value="IPNS-like_FE2OG_OXY"/>
</dbReference>
<dbReference type="Gene3D" id="2.60.120.330">
    <property type="entry name" value="B-lactam Antibiotic, Isopenicillin N Synthase, Chain"/>
    <property type="match status" value="1"/>
</dbReference>
<evidence type="ECO:0000313" key="2">
    <source>
        <dbReference type="EMBL" id="SUZ88170.1"/>
    </source>
</evidence>
<dbReference type="InterPro" id="IPR027443">
    <property type="entry name" value="IPNS-like_sf"/>
</dbReference>
<dbReference type="SUPFAM" id="SSF51197">
    <property type="entry name" value="Clavaminate synthase-like"/>
    <property type="match status" value="1"/>
</dbReference>
<name>A0A381R973_9ZZZZ</name>
<dbReference type="InterPro" id="IPR005123">
    <property type="entry name" value="Oxoglu/Fe-dep_dioxygenase_dom"/>
</dbReference>
<dbReference type="Pfam" id="PF03171">
    <property type="entry name" value="2OG-FeII_Oxy"/>
    <property type="match status" value="1"/>
</dbReference>
<dbReference type="PANTHER" id="PTHR47990">
    <property type="entry name" value="2-OXOGLUTARATE (2OG) AND FE(II)-DEPENDENT OXYGENASE SUPERFAMILY PROTEIN-RELATED"/>
    <property type="match status" value="1"/>
</dbReference>
<dbReference type="InterPro" id="IPR026992">
    <property type="entry name" value="DIOX_N"/>
</dbReference>
<organism evidence="2">
    <name type="scientific">marine metagenome</name>
    <dbReference type="NCBI Taxonomy" id="408172"/>
    <lineage>
        <taxon>unclassified sequences</taxon>
        <taxon>metagenomes</taxon>
        <taxon>ecological metagenomes</taxon>
    </lineage>
</organism>
<dbReference type="PROSITE" id="PS51471">
    <property type="entry name" value="FE2OG_OXY"/>
    <property type="match status" value="1"/>
</dbReference>
<dbReference type="InterPro" id="IPR050231">
    <property type="entry name" value="Iron_ascorbate_oxido_reductase"/>
</dbReference>
<feature type="domain" description="Fe2OG dioxygenase" evidence="1">
    <location>
        <begin position="165"/>
        <end position="265"/>
    </location>
</feature>
<accession>A0A381R973</accession>
<sequence length="317" mass="34499">MVVSSQGVPVLGSEESKGLVEALSGVGFAAVRDHHVPDADLAAMRRLLVALFDVDDGAKDRQSVSRDDYRGYIPLRFFSPNRDKAAPPDGFEGYKLHWECPPDHPVRSECAHYGPNRWADHLPEMPSVVESWWAAMEAFSSRLMAGLADAVGLQGKGLAEAMEAPLTNVTLLHYPGRRANDPAPGFHPHKDITVVTILDPDPVGGLEVRTRDGDWVEAGCPDDALLVNVGDLLEVWSGGRLVSTPHRVTNPEGVERYSAPFFVVPNHRVVVEPLLDPVDGFESRSVDVGRVTAEVWRTNWPGEAPSDSASHLGTVEP</sequence>
<gene>
    <name evidence="2" type="ORF">METZ01_LOCUS41024</name>
</gene>
<protein>
    <recommendedName>
        <fullName evidence="1">Fe2OG dioxygenase domain-containing protein</fullName>
    </recommendedName>
</protein>
<proteinExistence type="predicted"/>
<dbReference type="EMBL" id="UINC01001758">
    <property type="protein sequence ID" value="SUZ88170.1"/>
    <property type="molecule type" value="Genomic_DNA"/>
</dbReference>
<reference evidence="2" key="1">
    <citation type="submission" date="2018-05" db="EMBL/GenBank/DDBJ databases">
        <authorList>
            <person name="Lanie J.A."/>
            <person name="Ng W.-L."/>
            <person name="Kazmierczak K.M."/>
            <person name="Andrzejewski T.M."/>
            <person name="Davidsen T.M."/>
            <person name="Wayne K.J."/>
            <person name="Tettelin H."/>
            <person name="Glass J.I."/>
            <person name="Rusch D."/>
            <person name="Podicherti R."/>
            <person name="Tsui H.-C.T."/>
            <person name="Winkler M.E."/>
        </authorList>
    </citation>
    <scope>NUCLEOTIDE SEQUENCE</scope>
</reference>